<dbReference type="AlphaFoldDB" id="A0A1H9UIX5"/>
<organism evidence="2 3">
    <name type="scientific">Isobaculum melis</name>
    <dbReference type="NCBI Taxonomy" id="142588"/>
    <lineage>
        <taxon>Bacteria</taxon>
        <taxon>Bacillati</taxon>
        <taxon>Bacillota</taxon>
        <taxon>Bacilli</taxon>
        <taxon>Lactobacillales</taxon>
        <taxon>Carnobacteriaceae</taxon>
        <taxon>Isobaculum</taxon>
    </lineage>
</organism>
<evidence type="ECO:0000313" key="3">
    <source>
        <dbReference type="Proteomes" id="UP000198948"/>
    </source>
</evidence>
<dbReference type="RefSeq" id="WP_092654243.1">
    <property type="nucleotide sequence ID" value="NZ_FOHA01000031.1"/>
</dbReference>
<dbReference type="GO" id="GO:0016646">
    <property type="term" value="F:oxidoreductase activity, acting on the CH-NH group of donors, NAD or NADP as acceptor"/>
    <property type="evidence" value="ECO:0007669"/>
    <property type="project" value="TreeGrafter"/>
</dbReference>
<sequence>MKIGIIGASGKAGDFIMKEALSRGNEVTAIVRTASKISEENVTILEKDLYNLTAADLAGFDVVVDAFNAAPGKEEMHKTSIEHLLTLLKGNDHTRLVVVGGAGSLFVDEAETARVMETPDFPAAFLPTAKNMGAALDLLEGTKDVLWTYLSPAAMFVADGARTGSYTLGGNLLQVNSQGESTISYADYAIAMLDEIEQGKHFHERISVVSK</sequence>
<keyword evidence="3" id="KW-1185">Reference proteome</keyword>
<dbReference type="EMBL" id="FOHA01000031">
    <property type="protein sequence ID" value="SES08993.1"/>
    <property type="molecule type" value="Genomic_DNA"/>
</dbReference>
<feature type="domain" description="NAD(P)-binding" evidence="1">
    <location>
        <begin position="7"/>
        <end position="194"/>
    </location>
</feature>
<name>A0A1H9UIX5_9LACT</name>
<dbReference type="PANTHER" id="PTHR43355">
    <property type="entry name" value="FLAVIN REDUCTASE (NADPH)"/>
    <property type="match status" value="1"/>
</dbReference>
<dbReference type="Proteomes" id="UP000198948">
    <property type="component" value="Unassembled WGS sequence"/>
</dbReference>
<evidence type="ECO:0000259" key="1">
    <source>
        <dbReference type="Pfam" id="PF13460"/>
    </source>
</evidence>
<proteinExistence type="predicted"/>
<dbReference type="PANTHER" id="PTHR43355:SF2">
    <property type="entry name" value="FLAVIN REDUCTASE (NADPH)"/>
    <property type="match status" value="1"/>
</dbReference>
<evidence type="ECO:0000313" key="2">
    <source>
        <dbReference type="EMBL" id="SES08993.1"/>
    </source>
</evidence>
<dbReference type="InterPro" id="IPR051606">
    <property type="entry name" value="Polyketide_Oxido-like"/>
</dbReference>
<accession>A0A1H9UIX5</accession>
<dbReference type="OrthoDB" id="9785372at2"/>
<dbReference type="InterPro" id="IPR016040">
    <property type="entry name" value="NAD(P)-bd_dom"/>
</dbReference>
<protein>
    <recommendedName>
        <fullName evidence="1">NAD(P)-binding domain-containing protein</fullName>
    </recommendedName>
</protein>
<dbReference type="CDD" id="cd05244">
    <property type="entry name" value="BVR-B_like_SDR_a"/>
    <property type="match status" value="1"/>
</dbReference>
<dbReference type="SUPFAM" id="SSF51735">
    <property type="entry name" value="NAD(P)-binding Rossmann-fold domains"/>
    <property type="match status" value="1"/>
</dbReference>
<dbReference type="STRING" id="142588.SAMN04488559_13115"/>
<dbReference type="Pfam" id="PF13460">
    <property type="entry name" value="NAD_binding_10"/>
    <property type="match status" value="1"/>
</dbReference>
<dbReference type="InterPro" id="IPR036291">
    <property type="entry name" value="NAD(P)-bd_dom_sf"/>
</dbReference>
<gene>
    <name evidence="2" type="ORF">SAMN04488559_13115</name>
</gene>
<reference evidence="2 3" key="1">
    <citation type="submission" date="2016-10" db="EMBL/GenBank/DDBJ databases">
        <authorList>
            <person name="de Groot N.N."/>
        </authorList>
    </citation>
    <scope>NUCLEOTIDE SEQUENCE [LARGE SCALE GENOMIC DNA]</scope>
    <source>
        <strain evidence="2 3">DSM 13760</strain>
    </source>
</reference>
<dbReference type="Gene3D" id="3.40.50.720">
    <property type="entry name" value="NAD(P)-binding Rossmann-like Domain"/>
    <property type="match status" value="1"/>
</dbReference>